<feature type="transmembrane region" description="Helical" evidence="2">
    <location>
        <begin position="42"/>
        <end position="65"/>
    </location>
</feature>
<proteinExistence type="predicted"/>
<evidence type="ECO:0008006" key="4">
    <source>
        <dbReference type="Google" id="ProtNLM"/>
    </source>
</evidence>
<keyword evidence="2" id="KW-0472">Membrane</keyword>
<evidence type="ECO:0000256" key="1">
    <source>
        <dbReference type="SAM" id="MobiDB-lite"/>
    </source>
</evidence>
<accession>A0A097SQ13</accession>
<feature type="region of interest" description="Disordered" evidence="1">
    <location>
        <begin position="71"/>
        <end position="106"/>
    </location>
</feature>
<keyword evidence="2" id="KW-1133">Transmembrane helix</keyword>
<dbReference type="AlphaFoldDB" id="A0A097SQ13"/>
<sequence length="106" mass="12088">MACRPFDQGVAAVSSERVISRVTYLLIGNKRVLRIVVSHVNWVFWLIVAWLAISVTVAVVFSRVIRARDKREMPPPLDGQPSRSWTYRMQSTPDRRSLSAGTFEEV</sequence>
<dbReference type="EMBL" id="KJ605395">
    <property type="protein sequence ID" value="AIU93617.1"/>
    <property type="molecule type" value="Genomic_DNA"/>
</dbReference>
<geneLocation type="plasmid" evidence="3">
    <name>pNSL1</name>
</geneLocation>
<name>A0A097SQ13_9NOCA</name>
<keyword evidence="3" id="KW-0614">Plasmid</keyword>
<evidence type="ECO:0000256" key="2">
    <source>
        <dbReference type="SAM" id="Phobius"/>
    </source>
</evidence>
<reference evidence="3" key="1">
    <citation type="submission" date="2014-03" db="EMBL/GenBank/DDBJ databases">
        <authorList>
            <person name="Zhang G."/>
            <person name="Zhu L."/>
            <person name="Fang P."/>
        </authorList>
    </citation>
    <scope>NUCLEOTIDE SEQUENCE</scope>
    <source>
        <strain evidence="3">NS1</strain>
        <plasmid evidence="3">pNSL1</plasmid>
    </source>
</reference>
<keyword evidence="2" id="KW-0812">Transmembrane</keyword>
<gene>
    <name evidence="3" type="ORF">LRS1606.183</name>
</gene>
<feature type="compositionally biased region" description="Polar residues" evidence="1">
    <location>
        <begin position="81"/>
        <end position="92"/>
    </location>
</feature>
<evidence type="ECO:0000313" key="3">
    <source>
        <dbReference type="EMBL" id="AIU93617.1"/>
    </source>
</evidence>
<organism evidence="3">
    <name type="scientific">Rhodococcus sp. NS1</name>
    <dbReference type="NCBI Taxonomy" id="402236"/>
    <lineage>
        <taxon>Bacteria</taxon>
        <taxon>Bacillati</taxon>
        <taxon>Actinomycetota</taxon>
        <taxon>Actinomycetes</taxon>
        <taxon>Mycobacteriales</taxon>
        <taxon>Nocardiaceae</taxon>
        <taxon>Rhodococcus</taxon>
    </lineage>
</organism>
<protein>
    <recommendedName>
        <fullName evidence="4">Transmembrane protein</fullName>
    </recommendedName>
</protein>